<keyword evidence="4" id="KW-0067">ATP-binding</keyword>
<evidence type="ECO:0000256" key="3">
    <source>
        <dbReference type="ARBA" id="ARBA00022741"/>
    </source>
</evidence>
<evidence type="ECO:0000313" key="7">
    <source>
        <dbReference type="Proteomes" id="UP000284403"/>
    </source>
</evidence>
<dbReference type="GO" id="GO:0005524">
    <property type="term" value="F:ATP binding"/>
    <property type="evidence" value="ECO:0007669"/>
    <property type="project" value="UniProtKB-KW"/>
</dbReference>
<dbReference type="GO" id="GO:0005739">
    <property type="term" value="C:mitochondrion"/>
    <property type="evidence" value="ECO:0007669"/>
    <property type="project" value="TreeGrafter"/>
</dbReference>
<dbReference type="InterPro" id="IPR018109">
    <property type="entry name" value="Folylpolyglutamate_synth_CS"/>
</dbReference>
<dbReference type="InterPro" id="IPR036565">
    <property type="entry name" value="Mur-like_cat_sf"/>
</dbReference>
<protein>
    <submittedName>
        <fullName evidence="6">Folylpolyglutamate-dihydrofolate synthetase</fullName>
        <ecNumber evidence="6">6.3.2.17</ecNumber>
    </submittedName>
</protein>
<keyword evidence="3" id="KW-0547">Nucleotide-binding</keyword>
<name>A0A422P8P1_9TRYP</name>
<dbReference type="RefSeq" id="XP_029227031.1">
    <property type="nucleotide sequence ID" value="XM_029372856.1"/>
</dbReference>
<dbReference type="GeneID" id="40319577"/>
<evidence type="ECO:0000256" key="2">
    <source>
        <dbReference type="ARBA" id="ARBA00022598"/>
    </source>
</evidence>
<dbReference type="EC" id="6.3.2.17" evidence="6"/>
<dbReference type="PANTHER" id="PTHR11136">
    <property type="entry name" value="FOLYLPOLYGLUTAMATE SYNTHASE-RELATED"/>
    <property type="match status" value="1"/>
</dbReference>
<reference evidence="6 7" key="1">
    <citation type="journal article" date="2018" name="BMC Genomics">
        <title>Genomic comparison of Trypanosoma conorhini and Trypanosoma rangeli to Trypanosoma cruzi strains of high and low virulence.</title>
        <authorList>
            <person name="Bradwell K.R."/>
            <person name="Koparde V.N."/>
            <person name="Matveyev A.V."/>
            <person name="Serrano M.G."/>
            <person name="Alves J.M."/>
            <person name="Parikh H."/>
            <person name="Huang B."/>
            <person name="Lee V."/>
            <person name="Espinosa-Alvarez O."/>
            <person name="Ortiz P.A."/>
            <person name="Costa-Martins A.G."/>
            <person name="Teixeira M.M."/>
            <person name="Buck G.A."/>
        </authorList>
    </citation>
    <scope>NUCLEOTIDE SEQUENCE [LARGE SCALE GENOMIC DNA]</scope>
    <source>
        <strain evidence="6 7">025E</strain>
    </source>
</reference>
<evidence type="ECO:0000313" key="6">
    <source>
        <dbReference type="EMBL" id="RNF14068.1"/>
    </source>
</evidence>
<dbReference type="EMBL" id="MKKU01000379">
    <property type="protein sequence ID" value="RNF14068.1"/>
    <property type="molecule type" value="Genomic_DNA"/>
</dbReference>
<dbReference type="GO" id="GO:0005829">
    <property type="term" value="C:cytosol"/>
    <property type="evidence" value="ECO:0007669"/>
    <property type="project" value="TreeGrafter"/>
</dbReference>
<dbReference type="Gene3D" id="3.40.1190.10">
    <property type="entry name" value="Mur-like, catalytic domain"/>
    <property type="match status" value="1"/>
</dbReference>
<comment type="caution">
    <text evidence="6">The sequence shown here is derived from an EMBL/GenBank/DDBJ whole genome shotgun (WGS) entry which is preliminary data.</text>
</comment>
<keyword evidence="7" id="KW-1185">Reference proteome</keyword>
<comment type="similarity">
    <text evidence="1">Belongs to the folylpolyglutamate synthase family.</text>
</comment>
<dbReference type="SUPFAM" id="SSF53623">
    <property type="entry name" value="MurD-like peptide ligases, catalytic domain"/>
    <property type="match status" value="1"/>
</dbReference>
<dbReference type="PROSITE" id="PS01012">
    <property type="entry name" value="FOLYLPOLYGLU_SYNT_2"/>
    <property type="match status" value="1"/>
</dbReference>
<keyword evidence="2 6" id="KW-0436">Ligase</keyword>
<organism evidence="6 7">
    <name type="scientific">Trypanosoma conorhini</name>
    <dbReference type="NCBI Taxonomy" id="83891"/>
    <lineage>
        <taxon>Eukaryota</taxon>
        <taxon>Discoba</taxon>
        <taxon>Euglenozoa</taxon>
        <taxon>Kinetoplastea</taxon>
        <taxon>Metakinetoplastina</taxon>
        <taxon>Trypanosomatida</taxon>
        <taxon>Trypanosomatidae</taxon>
        <taxon>Trypanosoma</taxon>
    </lineage>
</organism>
<evidence type="ECO:0000256" key="5">
    <source>
        <dbReference type="SAM" id="MobiDB-lite"/>
    </source>
</evidence>
<evidence type="ECO:0000256" key="1">
    <source>
        <dbReference type="ARBA" id="ARBA00008276"/>
    </source>
</evidence>
<dbReference type="GO" id="GO:0004326">
    <property type="term" value="F:tetrahydrofolylpolyglutamate synthase activity"/>
    <property type="evidence" value="ECO:0007669"/>
    <property type="project" value="UniProtKB-EC"/>
</dbReference>
<dbReference type="Proteomes" id="UP000284403">
    <property type="component" value="Unassembled WGS sequence"/>
</dbReference>
<dbReference type="InterPro" id="IPR001645">
    <property type="entry name" value="Folylpolyglutamate_synth"/>
</dbReference>
<dbReference type="NCBIfam" id="TIGR01499">
    <property type="entry name" value="folC"/>
    <property type="match status" value="1"/>
</dbReference>
<sequence length="323" mass="34778">MSAPTRGRTFADVVRCINNWPRRSVAHGSNSLELTRILVERLRMQGHLKKLRFVHVAGTKGKGTTAAYTAALLQAYGFRVGLFTSPHLVDVRERMLVNNALVPKEVFAGYFFGMMDRIADLANAESQISRDVARLPNYFRSLFMLALDIFVAESVEVAVVEVGIGGRLDSTNVISPEVSVITALGLDHTSILGNTVEEIAAEKAGIIKPGVICYTAPQEWHPSTLKVLEAAARAQQAPLVVVNATTLPIFSWPPLAIGGAHALEDAKLALLAARYVAGKPADHAAECRGAARAADDDVPGPLAGAADRRRRGGDALPRRRPHL</sequence>
<dbReference type="OrthoDB" id="5212574at2759"/>
<proteinExistence type="inferred from homology"/>
<accession>A0A422P8P1</accession>
<feature type="region of interest" description="Disordered" evidence="5">
    <location>
        <begin position="291"/>
        <end position="323"/>
    </location>
</feature>
<dbReference type="PANTHER" id="PTHR11136:SF5">
    <property type="entry name" value="FOLYLPOLYGLUTAMATE SYNTHASE, MITOCHONDRIAL"/>
    <property type="match status" value="1"/>
</dbReference>
<evidence type="ECO:0000256" key="4">
    <source>
        <dbReference type="ARBA" id="ARBA00022840"/>
    </source>
</evidence>
<dbReference type="AlphaFoldDB" id="A0A422P8P1"/>
<gene>
    <name evidence="6" type="ORF">Tco025E_05966</name>
</gene>